<dbReference type="Pfam" id="PF23189">
    <property type="entry name" value="UPF0261_C"/>
    <property type="match status" value="1"/>
</dbReference>
<feature type="domain" description="UPF0261" evidence="2">
    <location>
        <begin position="96"/>
        <end position="226"/>
    </location>
</feature>
<dbReference type="EMBL" id="JBITGY010000011">
    <property type="protein sequence ID" value="MFI6503188.1"/>
    <property type="molecule type" value="Genomic_DNA"/>
</dbReference>
<proteinExistence type="predicted"/>
<evidence type="ECO:0000259" key="2">
    <source>
        <dbReference type="Pfam" id="PF06792"/>
    </source>
</evidence>
<keyword evidence="5" id="KW-1185">Reference proteome</keyword>
<dbReference type="InterPro" id="IPR051353">
    <property type="entry name" value="Tobamovirus_resist_UPF0261"/>
</dbReference>
<dbReference type="Gene3D" id="3.40.50.12030">
    <property type="entry name" value="Uncharacterised protein family UPF0261, NC domain"/>
    <property type="match status" value="1"/>
</dbReference>
<feature type="domain" description="UPF0261" evidence="2">
    <location>
        <begin position="2"/>
        <end position="39"/>
    </location>
</feature>
<organism evidence="4 5">
    <name type="scientific">Nonomuraea typhae</name>
    <dbReference type="NCBI Taxonomy" id="2603600"/>
    <lineage>
        <taxon>Bacteria</taxon>
        <taxon>Bacillati</taxon>
        <taxon>Actinomycetota</taxon>
        <taxon>Actinomycetes</taxon>
        <taxon>Streptosporangiales</taxon>
        <taxon>Streptosporangiaceae</taxon>
        <taxon>Nonomuraea</taxon>
    </lineage>
</organism>
<feature type="compositionally biased region" description="Gly residues" evidence="1">
    <location>
        <begin position="65"/>
        <end position="86"/>
    </location>
</feature>
<sequence length="451" mass="44940">MAVVLIGTLDTKGAEYAWLRERLIALGHEVIVVDTGVHPGDRTGGDTGVHPGDDTGDRGAPPAGGAPGAPGGAPRGAPRGPGGGPRGAPPGGAPLADVAAAAVASAAGADLGDLRAAGDRGAAVTVMGEGAARVLAGLHAAGRVDGVLAVGGSGGTSIAARAVRDLPIGLPKLIVSTMASGDVAPYVGARDVTLMYSVVDVAGINRVSRAILGNAAAAIAGMARAHASESADGDRPLVGATMFGVTTPAVDAARARLEELGYEVLVFHATGAGGRALEGLAAGGMLAGVLDLTTTELADELVGGVLSAGPERLTAAGSHGVPQVVAPGALDMVNFGPLDSVPERFRDRTLYVHNPAVTLMRTTPGEMAELGRELAAKLAAATGPSVLFIPDGGVSALDAPGMPFHDPEADEAAFTQMACFPHTVRLAVHINDPEFGRAMADRLHRLIEGDE</sequence>
<dbReference type="InterPro" id="IPR044122">
    <property type="entry name" value="UPF0261_N"/>
</dbReference>
<dbReference type="RefSeq" id="WP_397088977.1">
    <property type="nucleotide sequence ID" value="NZ_JBITGY010000011.1"/>
</dbReference>
<dbReference type="InterPro" id="IPR056778">
    <property type="entry name" value="UPF0261_C"/>
</dbReference>
<comment type="caution">
    <text evidence="4">The sequence shown here is derived from an EMBL/GenBank/DDBJ whole genome shotgun (WGS) entry which is preliminary data.</text>
</comment>
<dbReference type="PIRSF" id="PIRSF033271">
    <property type="entry name" value="UCP033271"/>
    <property type="match status" value="1"/>
</dbReference>
<accession>A0ABW7Z524</accession>
<dbReference type="PANTHER" id="PTHR31862">
    <property type="entry name" value="UPF0261 DOMAIN PROTEIN (AFU_ORTHOLOGUE AFUA_1G10120)"/>
    <property type="match status" value="1"/>
</dbReference>
<feature type="domain" description="UPF0261" evidence="3">
    <location>
        <begin position="235"/>
        <end position="446"/>
    </location>
</feature>
<feature type="region of interest" description="Disordered" evidence="1">
    <location>
        <begin position="37"/>
        <end position="93"/>
    </location>
</feature>
<gene>
    <name evidence="4" type="ORF">ACIBG2_37805</name>
</gene>
<name>A0ABW7Z524_9ACTN</name>
<reference evidence="4 5" key="1">
    <citation type="submission" date="2024-10" db="EMBL/GenBank/DDBJ databases">
        <title>The Natural Products Discovery Center: Release of the First 8490 Sequenced Strains for Exploring Actinobacteria Biosynthetic Diversity.</title>
        <authorList>
            <person name="Kalkreuter E."/>
            <person name="Kautsar S.A."/>
            <person name="Yang D."/>
            <person name="Bader C.D."/>
            <person name="Teijaro C.N."/>
            <person name="Fluegel L."/>
            <person name="Davis C.M."/>
            <person name="Simpson J.R."/>
            <person name="Lauterbach L."/>
            <person name="Steele A.D."/>
            <person name="Gui C."/>
            <person name="Meng S."/>
            <person name="Li G."/>
            <person name="Viehrig K."/>
            <person name="Ye F."/>
            <person name="Su P."/>
            <person name="Kiefer A.F."/>
            <person name="Nichols A."/>
            <person name="Cepeda A.J."/>
            <person name="Yan W."/>
            <person name="Fan B."/>
            <person name="Jiang Y."/>
            <person name="Adhikari A."/>
            <person name="Zheng C.-J."/>
            <person name="Schuster L."/>
            <person name="Cowan T.M."/>
            <person name="Smanski M.J."/>
            <person name="Chevrette M.G."/>
            <person name="De Carvalho L.P.S."/>
            <person name="Shen B."/>
        </authorList>
    </citation>
    <scope>NUCLEOTIDE SEQUENCE [LARGE SCALE GENOMIC DNA]</scope>
    <source>
        <strain evidence="4 5">NPDC050545</strain>
    </source>
</reference>
<dbReference type="PANTHER" id="PTHR31862:SF1">
    <property type="entry name" value="UPF0261 DOMAIN PROTEIN (AFU_ORTHOLOGUE AFUA_1G10120)"/>
    <property type="match status" value="1"/>
</dbReference>
<protein>
    <submittedName>
        <fullName evidence="4">Tm-1-like ATP-binding domain-containing protein</fullName>
    </submittedName>
</protein>
<dbReference type="InterPro" id="IPR008322">
    <property type="entry name" value="UPF0261"/>
</dbReference>
<evidence type="ECO:0000259" key="3">
    <source>
        <dbReference type="Pfam" id="PF23189"/>
    </source>
</evidence>
<evidence type="ECO:0000313" key="5">
    <source>
        <dbReference type="Proteomes" id="UP001612741"/>
    </source>
</evidence>
<evidence type="ECO:0000313" key="4">
    <source>
        <dbReference type="EMBL" id="MFI6503188.1"/>
    </source>
</evidence>
<evidence type="ECO:0000256" key="1">
    <source>
        <dbReference type="SAM" id="MobiDB-lite"/>
    </source>
</evidence>
<dbReference type="Pfam" id="PF06792">
    <property type="entry name" value="UPF0261"/>
    <property type="match status" value="2"/>
</dbReference>
<dbReference type="Proteomes" id="UP001612741">
    <property type="component" value="Unassembled WGS sequence"/>
</dbReference>
<dbReference type="NCBIfam" id="NF002674">
    <property type="entry name" value="PRK02399.1-2"/>
    <property type="match status" value="1"/>
</dbReference>
<dbReference type="CDD" id="cd15488">
    <property type="entry name" value="Tm-1-like"/>
    <property type="match status" value="1"/>
</dbReference>
<dbReference type="Gene3D" id="3.40.50.12020">
    <property type="entry name" value="Uncharacterised protein family UPF0261, NN domain"/>
    <property type="match status" value="1"/>
</dbReference>